<evidence type="ECO:0000313" key="3">
    <source>
        <dbReference type="Proteomes" id="UP000614601"/>
    </source>
</evidence>
<dbReference type="Proteomes" id="UP000783686">
    <property type="component" value="Unassembled WGS sequence"/>
</dbReference>
<evidence type="ECO:0008006" key="4">
    <source>
        <dbReference type="Google" id="ProtNLM"/>
    </source>
</evidence>
<feature type="transmembrane region" description="Helical" evidence="1">
    <location>
        <begin position="248"/>
        <end position="277"/>
    </location>
</feature>
<feature type="transmembrane region" description="Helical" evidence="1">
    <location>
        <begin position="98"/>
        <end position="117"/>
    </location>
</feature>
<dbReference type="EMBL" id="CAJFDH010000004">
    <property type="protein sequence ID" value="CAD5218956.1"/>
    <property type="molecule type" value="Genomic_DNA"/>
</dbReference>
<feature type="transmembrane region" description="Helical" evidence="1">
    <location>
        <begin position="283"/>
        <end position="308"/>
    </location>
</feature>
<dbReference type="PANTHER" id="PTHR22941:SF26">
    <property type="entry name" value="SERPENTINE RECEPTOR, CLASS H"/>
    <property type="match status" value="1"/>
</dbReference>
<protein>
    <recommendedName>
        <fullName evidence="4">G_PROTEIN_RECEP_F1_2 domain-containing protein</fullName>
    </recommendedName>
</protein>
<gene>
    <name evidence="2" type="ORF">BOKJ2_LOCUS8166</name>
</gene>
<feature type="transmembrane region" description="Helical" evidence="1">
    <location>
        <begin position="146"/>
        <end position="168"/>
    </location>
</feature>
<evidence type="ECO:0000256" key="1">
    <source>
        <dbReference type="SAM" id="Phobius"/>
    </source>
</evidence>
<proteinExistence type="predicted"/>
<keyword evidence="3" id="KW-1185">Reference proteome</keyword>
<dbReference type="EMBL" id="CAJFCW020000004">
    <property type="protein sequence ID" value="CAG9112196.1"/>
    <property type="molecule type" value="Genomic_DNA"/>
</dbReference>
<dbReference type="OrthoDB" id="10479679at2759"/>
<dbReference type="Proteomes" id="UP000614601">
    <property type="component" value="Unassembled WGS sequence"/>
</dbReference>
<feature type="transmembrane region" description="Helical" evidence="1">
    <location>
        <begin position="20"/>
        <end position="42"/>
    </location>
</feature>
<reference evidence="2" key="1">
    <citation type="submission" date="2020-09" db="EMBL/GenBank/DDBJ databases">
        <authorList>
            <person name="Kikuchi T."/>
        </authorList>
    </citation>
    <scope>NUCLEOTIDE SEQUENCE</scope>
    <source>
        <strain evidence="2">SH1</strain>
    </source>
</reference>
<name>A0A811KT21_9BILA</name>
<comment type="caution">
    <text evidence="2">The sequence shown here is derived from an EMBL/GenBank/DDBJ whole genome shotgun (WGS) entry which is preliminary data.</text>
</comment>
<dbReference type="InterPro" id="IPR053220">
    <property type="entry name" value="Nematode_rcpt-like_serp_H"/>
</dbReference>
<dbReference type="AlphaFoldDB" id="A0A811KT21"/>
<dbReference type="InterPro" id="IPR019422">
    <property type="entry name" value="7TM_GPCR_serpentine_rcpt_Srh"/>
</dbReference>
<dbReference type="PANTHER" id="PTHR22941">
    <property type="entry name" value="SERPENTINE RECEPTOR"/>
    <property type="match status" value="1"/>
</dbReference>
<keyword evidence="1" id="KW-0472">Membrane</keyword>
<feature type="transmembrane region" description="Helical" evidence="1">
    <location>
        <begin position="208"/>
        <end position="227"/>
    </location>
</feature>
<organism evidence="2 3">
    <name type="scientific">Bursaphelenchus okinawaensis</name>
    <dbReference type="NCBI Taxonomy" id="465554"/>
    <lineage>
        <taxon>Eukaryota</taxon>
        <taxon>Metazoa</taxon>
        <taxon>Ecdysozoa</taxon>
        <taxon>Nematoda</taxon>
        <taxon>Chromadorea</taxon>
        <taxon>Rhabditida</taxon>
        <taxon>Tylenchina</taxon>
        <taxon>Tylenchomorpha</taxon>
        <taxon>Aphelenchoidea</taxon>
        <taxon>Aphelenchoididae</taxon>
        <taxon>Bursaphelenchus</taxon>
    </lineage>
</organism>
<keyword evidence="1" id="KW-0812">Transmembrane</keyword>
<accession>A0A811KT21</accession>
<sequence>MGVYVSEKDVPSDELLRFYWIYKNFTITVTIIMVFFTIFVMVTSTTRNISKYRWYIVHSLLWSLFSDIMGYLVGPVLLFPFSCYFSVNSIIQTDLQKIVFLIVGVTAMLGKNISVMFQFEHLYVKSQSVVSVYQKWFGDVPVRIEVLARGAMLVVVFVGIEVPLIFALPNQPQQLKIYSNQDRVISYLAQKYPSMTCVSSTPNISKPMMPTFLLMNMIAIIFSAMLFHMHLSIRRNSLNVQTYRLQMMLFWSLAAQMAAMYLLIILPFIFGIAWILLGVARSPTLAVICFCFFFLHTSVNCLLVLYFIKPYRDFIKGHIPAFRRESGITRSVTPMASIMARPYPSKV</sequence>
<dbReference type="Pfam" id="PF10318">
    <property type="entry name" value="7TM_GPCR_Srh"/>
    <property type="match status" value="1"/>
</dbReference>
<evidence type="ECO:0000313" key="2">
    <source>
        <dbReference type="EMBL" id="CAD5218956.1"/>
    </source>
</evidence>
<keyword evidence="1" id="KW-1133">Transmembrane helix</keyword>